<evidence type="ECO:0000313" key="2">
    <source>
        <dbReference type="Proteomes" id="UP000676336"/>
    </source>
</evidence>
<reference evidence="1" key="1">
    <citation type="submission" date="2021-02" db="EMBL/GenBank/DDBJ databases">
        <authorList>
            <person name="Nowell W R."/>
        </authorList>
    </citation>
    <scope>NUCLEOTIDE SEQUENCE</scope>
</reference>
<dbReference type="EMBL" id="CAJOBI010365174">
    <property type="protein sequence ID" value="CAF5227896.1"/>
    <property type="molecule type" value="Genomic_DNA"/>
</dbReference>
<evidence type="ECO:0000313" key="1">
    <source>
        <dbReference type="EMBL" id="CAF5227896.1"/>
    </source>
</evidence>
<accession>A0A8S3KAI2</accession>
<proteinExistence type="predicted"/>
<name>A0A8S3KAI2_9BILA</name>
<sequence>MQFRRRRSNLCSIYTTITASLPFIEVDLNLTPQQMSMLIKGLKYIIPCQHRFSSQSTEEIAEKQYKNISTTVKTCLEDHGISTVDQPAKQAFQELKTLLHNLYSKPLARS</sequence>
<dbReference type="AlphaFoldDB" id="A0A8S3KAI2"/>
<protein>
    <submittedName>
        <fullName evidence="1">Uncharacterized protein</fullName>
    </submittedName>
</protein>
<organism evidence="1 2">
    <name type="scientific">Rotaria magnacalcarata</name>
    <dbReference type="NCBI Taxonomy" id="392030"/>
    <lineage>
        <taxon>Eukaryota</taxon>
        <taxon>Metazoa</taxon>
        <taxon>Spiralia</taxon>
        <taxon>Gnathifera</taxon>
        <taxon>Rotifera</taxon>
        <taxon>Eurotatoria</taxon>
        <taxon>Bdelloidea</taxon>
        <taxon>Philodinida</taxon>
        <taxon>Philodinidae</taxon>
        <taxon>Rotaria</taxon>
    </lineage>
</organism>
<comment type="caution">
    <text evidence="1">The sequence shown here is derived from an EMBL/GenBank/DDBJ whole genome shotgun (WGS) entry which is preliminary data.</text>
</comment>
<gene>
    <name evidence="1" type="ORF">SMN809_LOCUS85493</name>
</gene>
<feature type="non-terminal residue" evidence="1">
    <location>
        <position position="110"/>
    </location>
</feature>
<dbReference type="Proteomes" id="UP000676336">
    <property type="component" value="Unassembled WGS sequence"/>
</dbReference>